<feature type="domain" description="PhoU" evidence="8">
    <location>
        <begin position="120"/>
        <end position="205"/>
    </location>
</feature>
<dbReference type="InterPro" id="IPR028366">
    <property type="entry name" value="PhoU"/>
</dbReference>
<proteinExistence type="inferred from homology"/>
<dbReference type="Pfam" id="PF01895">
    <property type="entry name" value="PhoU"/>
    <property type="match status" value="2"/>
</dbReference>
<accession>A0A3E2BM02</accession>
<comment type="subunit">
    <text evidence="3 7">Homodimer.</text>
</comment>
<evidence type="ECO:0000313" key="9">
    <source>
        <dbReference type="EMBL" id="RFT15773.1"/>
    </source>
</evidence>
<evidence type="ECO:0000256" key="7">
    <source>
        <dbReference type="PIRNR" id="PIRNR003107"/>
    </source>
</evidence>
<keyword evidence="6 7" id="KW-0592">Phosphate transport</keyword>
<dbReference type="FunFam" id="1.20.58.220:FF:000004">
    <property type="entry name" value="Phosphate-specific transport system accessory protein PhoU"/>
    <property type="match status" value="1"/>
</dbReference>
<keyword evidence="4 7" id="KW-0813">Transport</keyword>
<evidence type="ECO:0000256" key="3">
    <source>
        <dbReference type="ARBA" id="ARBA00011738"/>
    </source>
</evidence>
<dbReference type="GO" id="GO:0030643">
    <property type="term" value="P:intracellular phosphate ion homeostasis"/>
    <property type="evidence" value="ECO:0007669"/>
    <property type="project" value="InterPro"/>
</dbReference>
<evidence type="ECO:0000256" key="2">
    <source>
        <dbReference type="ARBA" id="ARBA00008107"/>
    </source>
</evidence>
<comment type="similarity">
    <text evidence="2 7">Belongs to the PhoU family.</text>
</comment>
<dbReference type="EMBL" id="QUAH01000006">
    <property type="protein sequence ID" value="RFT15773.1"/>
    <property type="molecule type" value="Genomic_DNA"/>
</dbReference>
<evidence type="ECO:0000259" key="8">
    <source>
        <dbReference type="Pfam" id="PF01895"/>
    </source>
</evidence>
<evidence type="ECO:0000313" key="10">
    <source>
        <dbReference type="Proteomes" id="UP000257323"/>
    </source>
</evidence>
<comment type="function">
    <text evidence="7">Plays a role in the regulation of phosphate uptake.</text>
</comment>
<evidence type="ECO:0000256" key="1">
    <source>
        <dbReference type="ARBA" id="ARBA00004496"/>
    </source>
</evidence>
<dbReference type="SUPFAM" id="SSF109755">
    <property type="entry name" value="PhoU-like"/>
    <property type="match status" value="1"/>
</dbReference>
<comment type="subcellular location">
    <subcellularLocation>
        <location evidence="1 7">Cytoplasm</location>
    </subcellularLocation>
</comment>
<evidence type="ECO:0000256" key="4">
    <source>
        <dbReference type="ARBA" id="ARBA00022448"/>
    </source>
</evidence>
<gene>
    <name evidence="9" type="ORF">OP8BY_2171</name>
</gene>
<dbReference type="GO" id="GO:0045936">
    <property type="term" value="P:negative regulation of phosphate metabolic process"/>
    <property type="evidence" value="ECO:0007669"/>
    <property type="project" value="InterPro"/>
</dbReference>
<dbReference type="Proteomes" id="UP000257323">
    <property type="component" value="Unassembled WGS sequence"/>
</dbReference>
<dbReference type="InterPro" id="IPR038078">
    <property type="entry name" value="PhoU-like_sf"/>
</dbReference>
<dbReference type="GO" id="GO:0006817">
    <property type="term" value="P:phosphate ion transport"/>
    <property type="evidence" value="ECO:0007669"/>
    <property type="project" value="UniProtKB-KW"/>
</dbReference>
<dbReference type="GO" id="GO:0005737">
    <property type="term" value="C:cytoplasm"/>
    <property type="evidence" value="ECO:0007669"/>
    <property type="project" value="UniProtKB-SubCell"/>
</dbReference>
<keyword evidence="5 7" id="KW-0963">Cytoplasm</keyword>
<dbReference type="NCBIfam" id="TIGR02135">
    <property type="entry name" value="phoU_full"/>
    <property type="match status" value="1"/>
</dbReference>
<protein>
    <recommendedName>
        <fullName evidence="7">Phosphate-specific transport system accessory protein PhoU</fullName>
    </recommendedName>
</protein>
<dbReference type="Gene3D" id="1.20.58.220">
    <property type="entry name" value="Phosphate transport system protein phou homolog 2, domain 2"/>
    <property type="match status" value="2"/>
</dbReference>
<dbReference type="PANTHER" id="PTHR42930">
    <property type="entry name" value="PHOSPHATE-SPECIFIC TRANSPORT SYSTEM ACCESSORY PROTEIN PHOU"/>
    <property type="match status" value="1"/>
</dbReference>
<name>A0A3E2BM02_9BACT</name>
<evidence type="ECO:0000256" key="6">
    <source>
        <dbReference type="ARBA" id="ARBA00022592"/>
    </source>
</evidence>
<dbReference type="PIRSF" id="PIRSF003107">
    <property type="entry name" value="PhoU"/>
    <property type="match status" value="1"/>
</dbReference>
<dbReference type="PANTHER" id="PTHR42930:SF3">
    <property type="entry name" value="PHOSPHATE-SPECIFIC TRANSPORT SYSTEM ACCESSORY PROTEIN PHOU"/>
    <property type="match status" value="1"/>
</dbReference>
<dbReference type="InterPro" id="IPR026022">
    <property type="entry name" value="PhoU_dom"/>
</dbReference>
<reference evidence="9 10" key="1">
    <citation type="submission" date="2018-08" db="EMBL/GenBank/DDBJ databases">
        <title>Genome analysis of the thermophilic bacterium of the candidate phylum Aminicenantes from deep subsurface aquifer revealed its physiology and ecological role.</title>
        <authorList>
            <person name="Kadnikov V.V."/>
            <person name="Mardanov A.V."/>
            <person name="Beletsky A.V."/>
            <person name="Karnachuk O.V."/>
            <person name="Ravin N.V."/>
        </authorList>
    </citation>
    <scope>NUCLEOTIDE SEQUENCE [LARGE SCALE GENOMIC DNA]</scope>
    <source>
        <strain evidence="9">BY38</strain>
    </source>
</reference>
<feature type="domain" description="PhoU" evidence="8">
    <location>
        <begin position="16"/>
        <end position="104"/>
    </location>
</feature>
<organism evidence="9 10">
    <name type="scientific">Candidatus Saccharicenans subterraneus</name>
    <dbReference type="NCBI Taxonomy" id="2508984"/>
    <lineage>
        <taxon>Bacteria</taxon>
        <taxon>Candidatus Aminicenantota</taxon>
        <taxon>Candidatus Aminicenantia</taxon>
        <taxon>Candidatus Aminicenantales</taxon>
        <taxon>Candidatus Saccharicenantaceae</taxon>
        <taxon>Candidatus Saccharicenans</taxon>
    </lineage>
</organism>
<sequence length="222" mass="24980">MTRYFDEELLELNKKILEMSAEAEAAIGNSIKALRDLSREKAEAIIKDDDRIDNLDLAIEEKCLNLIALYQPAAADLRFIVMSMKIATDLERIADLAVDIAQRVLEIADQPLLKPLIDIPKLATLSQGMVRDAINSFVNKDTELARSVILRDNEADNLRNLVQSELINDYMSKDPSTAPRAVALLLVARHLERICDHATNIAEDVIYLVKAEQVRHHPESLK</sequence>
<dbReference type="AlphaFoldDB" id="A0A3E2BM02"/>
<comment type="caution">
    <text evidence="9">The sequence shown here is derived from an EMBL/GenBank/DDBJ whole genome shotgun (WGS) entry which is preliminary data.</text>
</comment>
<evidence type="ECO:0000256" key="5">
    <source>
        <dbReference type="ARBA" id="ARBA00022490"/>
    </source>
</evidence>